<evidence type="ECO:0000313" key="1">
    <source>
        <dbReference type="EMBL" id="VDM65393.1"/>
    </source>
</evidence>
<dbReference type="EMBL" id="UYYB01000639">
    <property type="protein sequence ID" value="VDM65393.1"/>
    <property type="molecule type" value="Genomic_DNA"/>
</dbReference>
<name>A0A3P7IC33_STRVU</name>
<reference evidence="1 2" key="1">
    <citation type="submission" date="2018-11" db="EMBL/GenBank/DDBJ databases">
        <authorList>
            <consortium name="Pathogen Informatics"/>
        </authorList>
    </citation>
    <scope>NUCLEOTIDE SEQUENCE [LARGE SCALE GENOMIC DNA]</scope>
</reference>
<organism evidence="1 2">
    <name type="scientific">Strongylus vulgaris</name>
    <name type="common">Blood worm</name>
    <dbReference type="NCBI Taxonomy" id="40348"/>
    <lineage>
        <taxon>Eukaryota</taxon>
        <taxon>Metazoa</taxon>
        <taxon>Ecdysozoa</taxon>
        <taxon>Nematoda</taxon>
        <taxon>Chromadorea</taxon>
        <taxon>Rhabditida</taxon>
        <taxon>Rhabditina</taxon>
        <taxon>Rhabditomorpha</taxon>
        <taxon>Strongyloidea</taxon>
        <taxon>Strongylidae</taxon>
        <taxon>Strongylus</taxon>
    </lineage>
</organism>
<protein>
    <submittedName>
        <fullName evidence="1">Uncharacterized protein</fullName>
    </submittedName>
</protein>
<dbReference type="OrthoDB" id="5838683at2759"/>
<gene>
    <name evidence="1" type="ORF">SVUK_LOCUS391</name>
</gene>
<dbReference type="Proteomes" id="UP000270094">
    <property type="component" value="Unassembled WGS sequence"/>
</dbReference>
<dbReference type="AlphaFoldDB" id="A0A3P7IC33"/>
<accession>A0A3P7IC33</accession>
<evidence type="ECO:0000313" key="2">
    <source>
        <dbReference type="Proteomes" id="UP000270094"/>
    </source>
</evidence>
<sequence length="108" mass="13171">MIKSNYTVSCLFEGKLQCVPRADAIFIRYENEPDDPWAIDQITVKVRFMTGHYDMYENVWFFEHTLPLPCMSYLSKKRLYQIGPRNGLFIEHKYKYFPFEETWIRDWL</sequence>
<proteinExistence type="predicted"/>
<keyword evidence="2" id="KW-1185">Reference proteome</keyword>